<evidence type="ECO:0000256" key="6">
    <source>
        <dbReference type="RuleBase" id="RU362042"/>
    </source>
</evidence>
<dbReference type="PRINTS" id="PR00727">
    <property type="entry name" value="LEADERPTASE"/>
</dbReference>
<dbReference type="EC" id="3.4.21.89" evidence="6"/>
<dbReference type="EMBL" id="LBBT01000252">
    <property type="protein sequence ID" value="KKY00659.1"/>
    <property type="molecule type" value="Genomic_DNA"/>
</dbReference>
<organism evidence="8 9">
    <name type="scientific">Paraclostridium benzoelyticum</name>
    <dbReference type="NCBI Taxonomy" id="1629550"/>
    <lineage>
        <taxon>Bacteria</taxon>
        <taxon>Bacillati</taxon>
        <taxon>Bacillota</taxon>
        <taxon>Clostridia</taxon>
        <taxon>Peptostreptococcales</taxon>
        <taxon>Peptostreptococcaceae</taxon>
        <taxon>Paraclostridium</taxon>
    </lineage>
</organism>
<comment type="subcellular location">
    <subcellularLocation>
        <location evidence="1">Cell membrane</location>
        <topology evidence="1">Single-pass type II membrane protein</topology>
    </subcellularLocation>
    <subcellularLocation>
        <location evidence="6">Membrane</location>
        <topology evidence="6">Single-pass type II membrane protein</topology>
    </subcellularLocation>
</comment>
<dbReference type="PANTHER" id="PTHR43390:SF1">
    <property type="entry name" value="CHLOROPLAST PROCESSING PEPTIDASE"/>
    <property type="match status" value="1"/>
</dbReference>
<evidence type="ECO:0000256" key="5">
    <source>
        <dbReference type="PIRSR" id="PIRSR600223-1"/>
    </source>
</evidence>
<dbReference type="Proteomes" id="UP000034407">
    <property type="component" value="Unassembled WGS sequence"/>
</dbReference>
<dbReference type="Pfam" id="PF10502">
    <property type="entry name" value="Peptidase_S26"/>
    <property type="match status" value="1"/>
</dbReference>
<name>A0A0M3DGR9_9FIRM</name>
<dbReference type="GO" id="GO:0009003">
    <property type="term" value="F:signal peptidase activity"/>
    <property type="evidence" value="ECO:0007669"/>
    <property type="project" value="UniProtKB-EC"/>
</dbReference>
<comment type="caution">
    <text evidence="8">The sequence shown here is derived from an EMBL/GenBank/DDBJ whole genome shotgun (WGS) entry which is preliminary data.</text>
</comment>
<sequence length="177" mass="19908">MKEKVIEKTIEWVKVITLAICMGLIVTYFIVPTVVSGESMYPTLNTKDYLIINKLAYKTGNPNRGDIVVFKTDLKNNDGEKKSLVKRIIGLPNDHLVIESGQVYINDKLVDEPYLEDTYTAGDIDIKIPSDSYFAMGDNRLVSKDSRDSDVGVVNKNEIVGEVSMRLFPFQNLGQIK</sequence>
<dbReference type="GO" id="GO:0005886">
    <property type="term" value="C:plasma membrane"/>
    <property type="evidence" value="ECO:0007669"/>
    <property type="project" value="UniProtKB-SubCell"/>
</dbReference>
<keyword evidence="6" id="KW-0472">Membrane</keyword>
<comment type="catalytic activity">
    <reaction evidence="6">
        <text>Cleavage of hydrophobic, N-terminal signal or leader sequences from secreted and periplasmic proteins.</text>
        <dbReference type="EC" id="3.4.21.89"/>
    </reaction>
</comment>
<dbReference type="InterPro" id="IPR019533">
    <property type="entry name" value="Peptidase_S26"/>
</dbReference>
<gene>
    <name evidence="8" type="ORF">VN21_12910</name>
</gene>
<dbReference type="PROSITE" id="PS00501">
    <property type="entry name" value="SPASE_I_1"/>
    <property type="match status" value="1"/>
</dbReference>
<dbReference type="Gene3D" id="2.10.109.10">
    <property type="entry name" value="Umud Fragment, subunit A"/>
    <property type="match status" value="1"/>
</dbReference>
<dbReference type="RefSeq" id="WP_046823607.1">
    <property type="nucleotide sequence ID" value="NZ_LBBT01000252.1"/>
</dbReference>
<evidence type="ECO:0000313" key="8">
    <source>
        <dbReference type="EMBL" id="KKY00659.1"/>
    </source>
</evidence>
<reference evidence="8 9" key="1">
    <citation type="submission" date="2015-04" db="EMBL/GenBank/DDBJ databases">
        <title>Microcin producing Clostridium sp. JC272T.</title>
        <authorList>
            <person name="Jyothsna T."/>
            <person name="Sasikala C."/>
            <person name="Ramana C."/>
        </authorList>
    </citation>
    <scope>NUCLEOTIDE SEQUENCE [LARGE SCALE GENOMIC DNA]</scope>
    <source>
        <strain evidence="8 9">JC272</strain>
    </source>
</reference>
<dbReference type="PANTHER" id="PTHR43390">
    <property type="entry name" value="SIGNAL PEPTIDASE I"/>
    <property type="match status" value="1"/>
</dbReference>
<keyword evidence="9" id="KW-1185">Reference proteome</keyword>
<keyword evidence="4 6" id="KW-0378">Hydrolase</keyword>
<protein>
    <recommendedName>
        <fullName evidence="6">Signal peptidase I</fullName>
        <ecNumber evidence="6">3.4.21.89</ecNumber>
    </recommendedName>
</protein>
<evidence type="ECO:0000313" key="9">
    <source>
        <dbReference type="Proteomes" id="UP000034407"/>
    </source>
</evidence>
<dbReference type="GO" id="GO:0006465">
    <property type="term" value="P:signal peptide processing"/>
    <property type="evidence" value="ECO:0007669"/>
    <property type="project" value="InterPro"/>
</dbReference>
<proteinExistence type="inferred from homology"/>
<dbReference type="InterPro" id="IPR019756">
    <property type="entry name" value="Pept_S26A_signal_pept_1_Ser-AS"/>
</dbReference>
<dbReference type="InterPro" id="IPR000223">
    <property type="entry name" value="Pept_S26A_signal_pept_1"/>
</dbReference>
<accession>A0A0M3DGR9</accession>
<feature type="active site" evidence="5">
    <location>
        <position position="86"/>
    </location>
</feature>
<feature type="transmembrane region" description="Helical" evidence="6">
    <location>
        <begin position="12"/>
        <end position="31"/>
    </location>
</feature>
<dbReference type="OrthoDB" id="9802919at2"/>
<dbReference type="PATRIC" id="fig|1629550.3.peg.2026"/>
<dbReference type="AlphaFoldDB" id="A0A0M3DGR9"/>
<dbReference type="CDD" id="cd06530">
    <property type="entry name" value="S26_SPase_I"/>
    <property type="match status" value="1"/>
</dbReference>
<dbReference type="InterPro" id="IPR036286">
    <property type="entry name" value="LexA/Signal_pep-like_sf"/>
</dbReference>
<evidence type="ECO:0000256" key="1">
    <source>
        <dbReference type="ARBA" id="ARBA00004401"/>
    </source>
</evidence>
<evidence type="ECO:0000256" key="2">
    <source>
        <dbReference type="ARBA" id="ARBA00009370"/>
    </source>
</evidence>
<dbReference type="GO" id="GO:0004252">
    <property type="term" value="F:serine-type endopeptidase activity"/>
    <property type="evidence" value="ECO:0007669"/>
    <property type="project" value="InterPro"/>
</dbReference>
<feature type="active site" evidence="5">
    <location>
        <position position="39"/>
    </location>
</feature>
<comment type="similarity">
    <text evidence="2 6">Belongs to the peptidase S26 family.</text>
</comment>
<dbReference type="SUPFAM" id="SSF51306">
    <property type="entry name" value="LexA/Signal peptidase"/>
    <property type="match status" value="1"/>
</dbReference>
<dbReference type="NCBIfam" id="TIGR02227">
    <property type="entry name" value="sigpep_I_bact"/>
    <property type="match status" value="1"/>
</dbReference>
<keyword evidence="6" id="KW-1133">Transmembrane helix</keyword>
<keyword evidence="3 6" id="KW-0645">Protease</keyword>
<evidence type="ECO:0000256" key="4">
    <source>
        <dbReference type="ARBA" id="ARBA00022801"/>
    </source>
</evidence>
<evidence type="ECO:0000259" key="7">
    <source>
        <dbReference type="Pfam" id="PF10502"/>
    </source>
</evidence>
<keyword evidence="6" id="KW-0812">Transmembrane</keyword>
<feature type="domain" description="Peptidase S26" evidence="7">
    <location>
        <begin position="10"/>
        <end position="167"/>
    </location>
</feature>
<evidence type="ECO:0000256" key="3">
    <source>
        <dbReference type="ARBA" id="ARBA00022670"/>
    </source>
</evidence>